<reference evidence="3 4" key="1">
    <citation type="submission" date="2018-11" db="EMBL/GenBank/DDBJ databases">
        <authorList>
            <consortium name="Pathogen Informatics"/>
        </authorList>
    </citation>
    <scope>NUCLEOTIDE SEQUENCE [LARGE SCALE GENOMIC DNA]</scope>
</reference>
<dbReference type="Proteomes" id="UP000271889">
    <property type="component" value="Unassembled WGS sequence"/>
</dbReference>
<dbReference type="EMBL" id="UYRV01027420">
    <property type="protein sequence ID" value="VDK80955.1"/>
    <property type="molecule type" value="Genomic_DNA"/>
</dbReference>
<evidence type="ECO:0000259" key="2">
    <source>
        <dbReference type="Pfam" id="PF00005"/>
    </source>
</evidence>
<dbReference type="GO" id="GO:0016887">
    <property type="term" value="F:ATP hydrolysis activity"/>
    <property type="evidence" value="ECO:0007669"/>
    <property type="project" value="InterPro"/>
</dbReference>
<name>A0A3P6TJ31_CYLGO</name>
<evidence type="ECO:0000256" key="1">
    <source>
        <dbReference type="ARBA" id="ARBA00022737"/>
    </source>
</evidence>
<dbReference type="InterPro" id="IPR050611">
    <property type="entry name" value="ABCF"/>
</dbReference>
<keyword evidence="1" id="KW-0677">Repeat</keyword>
<dbReference type="SUPFAM" id="SSF52540">
    <property type="entry name" value="P-loop containing nucleoside triphosphate hydrolases"/>
    <property type="match status" value="1"/>
</dbReference>
<evidence type="ECO:0000313" key="3">
    <source>
        <dbReference type="EMBL" id="VDK80955.1"/>
    </source>
</evidence>
<keyword evidence="4" id="KW-1185">Reference proteome</keyword>
<dbReference type="OrthoDB" id="5837198at2759"/>
<sequence>MLFRQLLSSADLTLAYGRRYGLVGRNGIGKTTLISMISSGQLRIPAGITLLSVEQEVVGDDTRVIDAVLASDSRRQAMLEKEHVLQARLNKENISEAEKNKWNDELSKLYAEMEHLQLDK</sequence>
<organism evidence="3 4">
    <name type="scientific">Cylicostephanus goldi</name>
    <name type="common">Nematode worm</name>
    <dbReference type="NCBI Taxonomy" id="71465"/>
    <lineage>
        <taxon>Eukaryota</taxon>
        <taxon>Metazoa</taxon>
        <taxon>Ecdysozoa</taxon>
        <taxon>Nematoda</taxon>
        <taxon>Chromadorea</taxon>
        <taxon>Rhabditida</taxon>
        <taxon>Rhabditina</taxon>
        <taxon>Rhabditomorpha</taxon>
        <taxon>Strongyloidea</taxon>
        <taxon>Strongylidae</taxon>
        <taxon>Cylicostephanus</taxon>
    </lineage>
</organism>
<feature type="non-terminal residue" evidence="3">
    <location>
        <position position="120"/>
    </location>
</feature>
<dbReference type="InterPro" id="IPR027417">
    <property type="entry name" value="P-loop_NTPase"/>
</dbReference>
<dbReference type="AlphaFoldDB" id="A0A3P6TJ31"/>
<dbReference type="Gene3D" id="3.40.50.300">
    <property type="entry name" value="P-loop containing nucleotide triphosphate hydrolases"/>
    <property type="match status" value="1"/>
</dbReference>
<dbReference type="Pfam" id="PF00005">
    <property type="entry name" value="ABC_tran"/>
    <property type="match status" value="1"/>
</dbReference>
<feature type="domain" description="ABC transporter" evidence="2">
    <location>
        <begin position="8"/>
        <end position="106"/>
    </location>
</feature>
<protein>
    <recommendedName>
        <fullName evidence="2">ABC transporter domain-containing protein</fullName>
    </recommendedName>
</protein>
<accession>A0A3P6TJ31</accession>
<dbReference type="PANTHER" id="PTHR19211:SF117">
    <property type="entry name" value="ATP-BINDING CASSETTE SUB-FAMILY F MEMBER 3"/>
    <property type="match status" value="1"/>
</dbReference>
<evidence type="ECO:0000313" key="4">
    <source>
        <dbReference type="Proteomes" id="UP000271889"/>
    </source>
</evidence>
<gene>
    <name evidence="3" type="ORF">CGOC_LOCUS7773</name>
</gene>
<dbReference type="GO" id="GO:0005524">
    <property type="term" value="F:ATP binding"/>
    <property type="evidence" value="ECO:0007669"/>
    <property type="project" value="InterPro"/>
</dbReference>
<dbReference type="InterPro" id="IPR003439">
    <property type="entry name" value="ABC_transporter-like_ATP-bd"/>
</dbReference>
<proteinExistence type="predicted"/>
<dbReference type="PANTHER" id="PTHR19211">
    <property type="entry name" value="ATP-BINDING TRANSPORT PROTEIN-RELATED"/>
    <property type="match status" value="1"/>
</dbReference>